<feature type="active site" description="For beta-ketoacyl synthase activity" evidence="12">
    <location>
        <position position="166"/>
    </location>
</feature>
<evidence type="ECO:0000256" key="5">
    <source>
        <dbReference type="ARBA" id="ARBA00022516"/>
    </source>
</evidence>
<comment type="caution">
    <text evidence="15">The sequence shown here is derived from an EMBL/GenBank/DDBJ whole genome shotgun (WGS) entry which is preliminary data.</text>
</comment>
<dbReference type="InterPro" id="IPR018201">
    <property type="entry name" value="Ketoacyl_synth_AS"/>
</dbReference>
<sequence>MSENGRRVFVTGTGVVSPLGNITEEFWKNLIAGKSGAGPITRFDASSFTTRFACEVKDFTTEGVIDRKDAKRMDRFVQFAVVASREALQSSGMDVDSEDRDGIGVVLGSGIGGMETFEAQHRVLSERGPERVSPFFIPMMISDMAAGQVSIQFGLRGPNFCTVSACASGAHAIGEALRLIRSGDADVILAGGSEATITPMAVAGFSSARTLSTRNDDPPRASRPFDQERDGFVIGEGAGVIVLESEEHARRRKASLLCELCGYGASGDAFHITAPSADGNGAARAMRRALEDAHMPPEAVQYINAHGTSTPTGDPIEVTAVKTVLGEHARHVMMSSTKSMTGHLLGAAGGLEAVVTALTLARGIVPPTINLEKPDPQCDLDFVPNQARAFPVKGALSNSFGFGGHNVALAMKAAS</sequence>
<evidence type="ECO:0000256" key="2">
    <source>
        <dbReference type="ARBA" id="ARBA00008467"/>
    </source>
</evidence>
<dbReference type="NCBIfam" id="TIGR03150">
    <property type="entry name" value="fabF"/>
    <property type="match status" value="1"/>
</dbReference>
<proteinExistence type="inferred from homology"/>
<evidence type="ECO:0000256" key="3">
    <source>
        <dbReference type="ARBA" id="ARBA00012356"/>
    </source>
</evidence>
<evidence type="ECO:0000313" key="15">
    <source>
        <dbReference type="EMBL" id="TMQ49478.1"/>
    </source>
</evidence>
<evidence type="ECO:0000256" key="4">
    <source>
        <dbReference type="ARBA" id="ARBA00014657"/>
    </source>
</evidence>
<evidence type="ECO:0000256" key="7">
    <source>
        <dbReference type="ARBA" id="ARBA00022832"/>
    </source>
</evidence>
<evidence type="ECO:0000256" key="1">
    <source>
        <dbReference type="ARBA" id="ARBA00005194"/>
    </source>
</evidence>
<protein>
    <recommendedName>
        <fullName evidence="4 11">3-oxoacyl-[acyl-carrier-protein] synthase 2</fullName>
        <ecNumber evidence="3 11">2.3.1.179</ecNumber>
    </recommendedName>
</protein>
<evidence type="ECO:0000256" key="12">
    <source>
        <dbReference type="PIRSR" id="PIRSR000447-1"/>
    </source>
</evidence>
<dbReference type="AlphaFoldDB" id="A0A538SDL4"/>
<dbReference type="Pfam" id="PF00109">
    <property type="entry name" value="ketoacyl-synt"/>
    <property type="match status" value="1"/>
</dbReference>
<dbReference type="Proteomes" id="UP000320184">
    <property type="component" value="Unassembled WGS sequence"/>
</dbReference>
<dbReference type="GO" id="GO:0006633">
    <property type="term" value="P:fatty acid biosynthetic process"/>
    <property type="evidence" value="ECO:0007669"/>
    <property type="project" value="UniProtKB-UniRule"/>
</dbReference>
<dbReference type="InterPro" id="IPR000794">
    <property type="entry name" value="Beta-ketoacyl_synthase"/>
</dbReference>
<dbReference type="EC" id="2.3.1.179" evidence="3 11"/>
<dbReference type="InterPro" id="IPR017568">
    <property type="entry name" value="3-oxoacyl-ACP_synth-2"/>
</dbReference>
<dbReference type="InterPro" id="IPR020841">
    <property type="entry name" value="PKS_Beta-ketoAc_synthase_dom"/>
</dbReference>
<dbReference type="PANTHER" id="PTHR11712:SF336">
    <property type="entry name" value="3-OXOACYL-[ACYL-CARRIER-PROTEIN] SYNTHASE, MITOCHONDRIAL"/>
    <property type="match status" value="1"/>
</dbReference>
<comment type="pathway">
    <text evidence="1 11">Lipid metabolism; fatty acid biosynthesis.</text>
</comment>
<keyword evidence="6 11" id="KW-0808">Transferase</keyword>
<organism evidence="15 16">
    <name type="scientific">Eiseniibacteriota bacterium</name>
    <dbReference type="NCBI Taxonomy" id="2212470"/>
    <lineage>
        <taxon>Bacteria</taxon>
        <taxon>Candidatus Eiseniibacteriota</taxon>
    </lineage>
</organism>
<feature type="domain" description="Ketosynthase family 3 (KS3)" evidence="14">
    <location>
        <begin position="5"/>
        <end position="413"/>
    </location>
</feature>
<comment type="catalytic activity">
    <reaction evidence="11">
        <text>(9Z)-hexadecenoyl-[ACP] + malonyl-[ACP] + H(+) = 3-oxo-(11Z)-octadecenoyl-[ACP] + holo-[ACP] + CO2</text>
        <dbReference type="Rhea" id="RHEA:55040"/>
        <dbReference type="Rhea" id="RHEA-COMP:9623"/>
        <dbReference type="Rhea" id="RHEA-COMP:9685"/>
        <dbReference type="Rhea" id="RHEA-COMP:10800"/>
        <dbReference type="Rhea" id="RHEA-COMP:14074"/>
        <dbReference type="ChEBI" id="CHEBI:15378"/>
        <dbReference type="ChEBI" id="CHEBI:16526"/>
        <dbReference type="ChEBI" id="CHEBI:64479"/>
        <dbReference type="ChEBI" id="CHEBI:78449"/>
        <dbReference type="ChEBI" id="CHEBI:83989"/>
        <dbReference type="ChEBI" id="CHEBI:138538"/>
        <dbReference type="EC" id="2.3.1.179"/>
    </reaction>
</comment>
<evidence type="ECO:0000256" key="6">
    <source>
        <dbReference type="ARBA" id="ARBA00022679"/>
    </source>
</evidence>
<keyword evidence="8" id="KW-0443">Lipid metabolism</keyword>
<evidence type="ECO:0000256" key="10">
    <source>
        <dbReference type="ARBA" id="ARBA00023315"/>
    </source>
</evidence>
<reference evidence="15 16" key="1">
    <citation type="journal article" date="2019" name="Nat. Microbiol.">
        <title>Mediterranean grassland soil C-N compound turnover is dependent on rainfall and depth, and is mediated by genomically divergent microorganisms.</title>
        <authorList>
            <person name="Diamond S."/>
            <person name="Andeer P.F."/>
            <person name="Li Z."/>
            <person name="Crits-Christoph A."/>
            <person name="Burstein D."/>
            <person name="Anantharaman K."/>
            <person name="Lane K.R."/>
            <person name="Thomas B.C."/>
            <person name="Pan C."/>
            <person name="Northen T.R."/>
            <person name="Banfield J.F."/>
        </authorList>
    </citation>
    <scope>NUCLEOTIDE SEQUENCE [LARGE SCALE GENOMIC DNA]</scope>
    <source>
        <strain evidence="15">WS_3</strain>
    </source>
</reference>
<dbReference type="CDD" id="cd00834">
    <property type="entry name" value="KAS_I_II"/>
    <property type="match status" value="1"/>
</dbReference>
<dbReference type="InterPro" id="IPR014031">
    <property type="entry name" value="Ketoacyl_synth_C"/>
</dbReference>
<evidence type="ECO:0000256" key="8">
    <source>
        <dbReference type="ARBA" id="ARBA00023098"/>
    </source>
</evidence>
<keyword evidence="7" id="KW-0276">Fatty acid metabolism</keyword>
<dbReference type="PROSITE" id="PS52004">
    <property type="entry name" value="KS3_2"/>
    <property type="match status" value="1"/>
</dbReference>
<dbReference type="SMART" id="SM00825">
    <property type="entry name" value="PKS_KS"/>
    <property type="match status" value="1"/>
</dbReference>
<keyword evidence="10 11" id="KW-0012">Acyltransferase</keyword>
<evidence type="ECO:0000256" key="9">
    <source>
        <dbReference type="ARBA" id="ARBA00023160"/>
    </source>
</evidence>
<evidence type="ECO:0000256" key="11">
    <source>
        <dbReference type="PIRNR" id="PIRNR000447"/>
    </source>
</evidence>
<gene>
    <name evidence="15" type="primary">fabF</name>
    <name evidence="15" type="ORF">E6K73_09895</name>
</gene>
<dbReference type="Gene3D" id="3.40.47.10">
    <property type="match status" value="2"/>
</dbReference>
<dbReference type="FunFam" id="3.40.47.10:FF:000009">
    <property type="entry name" value="3-oxoacyl-[acyl-carrier-protein] synthase 2"/>
    <property type="match status" value="1"/>
</dbReference>
<dbReference type="InterPro" id="IPR016039">
    <property type="entry name" value="Thiolase-like"/>
</dbReference>
<name>A0A538SDL4_UNCEI</name>
<evidence type="ECO:0000313" key="16">
    <source>
        <dbReference type="Proteomes" id="UP000320184"/>
    </source>
</evidence>
<dbReference type="NCBIfam" id="NF004970">
    <property type="entry name" value="PRK06333.1"/>
    <property type="match status" value="1"/>
</dbReference>
<comment type="function">
    <text evidence="11">Involved in the type II fatty acid elongation cycle. Catalyzes the elongation of a wide range of acyl-ACP by the addition of two carbons from malonyl-ACP to an acyl acceptor. Can efficiently catalyze the conversion of palmitoleoyl-ACP (cis-hexadec-9-enoyl-ACP) to cis-vaccenoyl-ACP (cis-octadec-11-enoyl-ACP), an essential step in the thermal regulation of fatty acid composition.</text>
</comment>
<dbReference type="PANTHER" id="PTHR11712">
    <property type="entry name" value="POLYKETIDE SYNTHASE-RELATED"/>
    <property type="match status" value="1"/>
</dbReference>
<keyword evidence="9 11" id="KW-0275">Fatty acid biosynthesis</keyword>
<evidence type="ECO:0000256" key="13">
    <source>
        <dbReference type="RuleBase" id="RU003694"/>
    </source>
</evidence>
<keyword evidence="5 11" id="KW-0444">Lipid biosynthesis</keyword>
<comment type="similarity">
    <text evidence="2 11 13">Belongs to the thiolase-like superfamily. Beta-ketoacyl-ACP synthases family.</text>
</comment>
<evidence type="ECO:0000259" key="14">
    <source>
        <dbReference type="PROSITE" id="PS52004"/>
    </source>
</evidence>
<dbReference type="GO" id="GO:0005829">
    <property type="term" value="C:cytosol"/>
    <property type="evidence" value="ECO:0007669"/>
    <property type="project" value="TreeGrafter"/>
</dbReference>
<dbReference type="UniPathway" id="UPA00094"/>
<dbReference type="GO" id="GO:0004315">
    <property type="term" value="F:3-oxoacyl-[acyl-carrier-protein] synthase activity"/>
    <property type="evidence" value="ECO:0007669"/>
    <property type="project" value="UniProtKB-UniRule"/>
</dbReference>
<dbReference type="EMBL" id="VBOT01000122">
    <property type="protein sequence ID" value="TMQ49478.1"/>
    <property type="molecule type" value="Genomic_DNA"/>
</dbReference>
<dbReference type="PROSITE" id="PS00606">
    <property type="entry name" value="KS3_1"/>
    <property type="match status" value="1"/>
</dbReference>
<dbReference type="PIRSF" id="PIRSF000447">
    <property type="entry name" value="KAS_II"/>
    <property type="match status" value="1"/>
</dbReference>
<dbReference type="InterPro" id="IPR014030">
    <property type="entry name" value="Ketoacyl_synth_N"/>
</dbReference>
<comment type="catalytic activity">
    <reaction evidence="11">
        <text>a fatty acyl-[ACP] + malonyl-[ACP] + H(+) = a 3-oxoacyl-[ACP] + holo-[ACP] + CO2</text>
        <dbReference type="Rhea" id="RHEA:22836"/>
        <dbReference type="Rhea" id="RHEA-COMP:9623"/>
        <dbReference type="Rhea" id="RHEA-COMP:9685"/>
        <dbReference type="Rhea" id="RHEA-COMP:9916"/>
        <dbReference type="Rhea" id="RHEA-COMP:14125"/>
        <dbReference type="ChEBI" id="CHEBI:15378"/>
        <dbReference type="ChEBI" id="CHEBI:16526"/>
        <dbReference type="ChEBI" id="CHEBI:64479"/>
        <dbReference type="ChEBI" id="CHEBI:78449"/>
        <dbReference type="ChEBI" id="CHEBI:78776"/>
        <dbReference type="ChEBI" id="CHEBI:138651"/>
    </reaction>
</comment>
<dbReference type="SUPFAM" id="SSF53901">
    <property type="entry name" value="Thiolase-like"/>
    <property type="match status" value="2"/>
</dbReference>
<accession>A0A538SDL4</accession>
<dbReference type="Pfam" id="PF02801">
    <property type="entry name" value="Ketoacyl-synt_C"/>
    <property type="match status" value="1"/>
</dbReference>
<dbReference type="NCBIfam" id="NF005589">
    <property type="entry name" value="PRK07314.1"/>
    <property type="match status" value="1"/>
</dbReference>